<dbReference type="InterPro" id="IPR029052">
    <property type="entry name" value="Metallo-depent_PP-like"/>
</dbReference>
<evidence type="ECO:0000259" key="3">
    <source>
        <dbReference type="Pfam" id="PF00149"/>
    </source>
</evidence>
<comment type="caution">
    <text evidence="5">The sequence shown here is derived from an EMBL/GenBank/DDBJ whole genome shotgun (WGS) entry which is preliminary data.</text>
</comment>
<reference evidence="5 6" key="1">
    <citation type="journal article" date="2015" name="Genome Announc.">
        <title>Expanding the biotechnology potential of lactobacilli through comparative genomics of 213 strains and associated genera.</title>
        <authorList>
            <person name="Sun Z."/>
            <person name="Harris H.M."/>
            <person name="McCann A."/>
            <person name="Guo C."/>
            <person name="Argimon S."/>
            <person name="Zhang W."/>
            <person name="Yang X."/>
            <person name="Jeffery I.B."/>
            <person name="Cooney J.C."/>
            <person name="Kagawa T.F."/>
            <person name="Liu W."/>
            <person name="Song Y."/>
            <person name="Salvetti E."/>
            <person name="Wrobel A."/>
            <person name="Rasinkangas P."/>
            <person name="Parkhill J."/>
            <person name="Rea M.C."/>
            <person name="O'Sullivan O."/>
            <person name="Ritari J."/>
            <person name="Douillard F.P."/>
            <person name="Paul Ross R."/>
            <person name="Yang R."/>
            <person name="Briner A.E."/>
            <person name="Felis G.E."/>
            <person name="de Vos W.M."/>
            <person name="Barrangou R."/>
            <person name="Klaenhammer T.R."/>
            <person name="Caufield P.W."/>
            <person name="Cui Y."/>
            <person name="Zhang H."/>
            <person name="O'Toole P.W."/>
        </authorList>
    </citation>
    <scope>NUCLEOTIDE SEQUENCE [LARGE SCALE GENOMIC DNA]</scope>
    <source>
        <strain evidence="5 6">DSM 20634</strain>
    </source>
</reference>
<feature type="domain" description="Calcineurin-like phosphoesterase" evidence="3">
    <location>
        <begin position="6"/>
        <end position="206"/>
    </location>
</feature>
<gene>
    <name evidence="5" type="ORF">FC26_GL001135</name>
</gene>
<dbReference type="SUPFAM" id="SSF55816">
    <property type="entry name" value="5'-nucleotidase (syn. UDP-sugar hydrolase), C-terminal domain"/>
    <property type="match status" value="1"/>
</dbReference>
<dbReference type="Proteomes" id="UP000051733">
    <property type="component" value="Unassembled WGS sequence"/>
</dbReference>
<proteinExistence type="inferred from homology"/>
<dbReference type="InterPro" id="IPR006179">
    <property type="entry name" value="5_nucleotidase/apyrase"/>
</dbReference>
<keyword evidence="1" id="KW-0732">Signal</keyword>
<sequence>MVEKITILHTNDMHSHFENWPKIRRYLLTQKEALTSANSSVLTFDIGDAMDRVHPLSEATDGQANVALLNEIHYDGVTIGNNEGLGNNKEQLSHLYDQANFDVILGNLLDKTNQQLPNFAEDFKIIKTKNNTRVAVLGLTAPFILTYPLEGWQPIDVFKAIPYLLKRIEGQYDVLVLLSHLGLSVDEQIATRFSDFDVIIGSHTHHLLEHGKRVKGTLLAAAGKYGQYIGKIDLELADHQVINSQARVAVTEHLPEEPTDHVEIESYRTRGEQLLKQQQIARIPEDLSVDFENSTKLINVGLKAIQEATGAEAALLNTGLFLTGINAGIVNRNQMHEMLPHAMHVMKVTLSGANLIRLIREVEKNRNFLRRFPLKGMGFRGKIFGEVHYDGIEFDPIQQQVFYRGEPVNIFEQYTIASLDHYLFIPFFPTIEIAGKNELMYNKFFRDVVSDYLTKHFPID</sequence>
<organism evidence="5 6">
    <name type="scientific">Paucilactobacillus vaccinostercus DSM 20634</name>
    <dbReference type="NCBI Taxonomy" id="1423813"/>
    <lineage>
        <taxon>Bacteria</taxon>
        <taxon>Bacillati</taxon>
        <taxon>Bacillota</taxon>
        <taxon>Bacilli</taxon>
        <taxon>Lactobacillales</taxon>
        <taxon>Lactobacillaceae</taxon>
        <taxon>Paucilactobacillus</taxon>
    </lineage>
</organism>
<dbReference type="PROSITE" id="PS00785">
    <property type="entry name" value="5_NUCLEOTIDASE_1"/>
    <property type="match status" value="1"/>
</dbReference>
<dbReference type="GO" id="GO:0009166">
    <property type="term" value="P:nucleotide catabolic process"/>
    <property type="evidence" value="ECO:0007669"/>
    <property type="project" value="InterPro"/>
</dbReference>
<dbReference type="GO" id="GO:0008253">
    <property type="term" value="F:5'-nucleotidase activity"/>
    <property type="evidence" value="ECO:0007669"/>
    <property type="project" value="TreeGrafter"/>
</dbReference>
<dbReference type="AlphaFoldDB" id="A0A0R2A4D6"/>
<evidence type="ECO:0000256" key="1">
    <source>
        <dbReference type="ARBA" id="ARBA00022729"/>
    </source>
</evidence>
<evidence type="ECO:0000259" key="4">
    <source>
        <dbReference type="Pfam" id="PF02872"/>
    </source>
</evidence>
<dbReference type="OrthoDB" id="9793179at2"/>
<dbReference type="InterPro" id="IPR008334">
    <property type="entry name" value="5'-Nucleotdase_C"/>
</dbReference>
<dbReference type="InterPro" id="IPR006146">
    <property type="entry name" value="5'-Nucleotdase_CS"/>
</dbReference>
<protein>
    <submittedName>
        <fullName evidence="5">Metallophosphoesterase</fullName>
    </submittedName>
</protein>
<dbReference type="GO" id="GO:0008768">
    <property type="term" value="F:UDP-sugar diphosphatase activity"/>
    <property type="evidence" value="ECO:0007669"/>
    <property type="project" value="TreeGrafter"/>
</dbReference>
<evidence type="ECO:0000313" key="5">
    <source>
        <dbReference type="EMBL" id="KRM61901.1"/>
    </source>
</evidence>
<dbReference type="PANTHER" id="PTHR11575:SF23">
    <property type="entry name" value="5-NUCLEOTIDASE FAMILY PROTEIN"/>
    <property type="match status" value="1"/>
</dbReference>
<keyword evidence="6" id="KW-1185">Reference proteome</keyword>
<dbReference type="PANTHER" id="PTHR11575">
    <property type="entry name" value="5'-NUCLEOTIDASE-RELATED"/>
    <property type="match status" value="1"/>
</dbReference>
<accession>A0A0R2A4D6</accession>
<comment type="similarity">
    <text evidence="2">Belongs to the 5'-nucleotidase family.</text>
</comment>
<keyword evidence="2" id="KW-0378">Hydrolase</keyword>
<dbReference type="PIRSF" id="PIRSF036361">
    <property type="entry name" value="YunD"/>
    <property type="match status" value="1"/>
</dbReference>
<dbReference type="RefSeq" id="WP_057778110.1">
    <property type="nucleotide sequence ID" value="NZ_AYYY01000016.1"/>
</dbReference>
<dbReference type="PATRIC" id="fig|1423813.3.peg.1155"/>
<dbReference type="GO" id="GO:0030288">
    <property type="term" value="C:outer membrane-bounded periplasmic space"/>
    <property type="evidence" value="ECO:0007669"/>
    <property type="project" value="TreeGrafter"/>
</dbReference>
<dbReference type="InterPro" id="IPR004843">
    <property type="entry name" value="Calcineurin-like_PHP"/>
</dbReference>
<dbReference type="PRINTS" id="PR01607">
    <property type="entry name" value="APYRASEFAMLY"/>
</dbReference>
<dbReference type="GO" id="GO:0000166">
    <property type="term" value="F:nucleotide binding"/>
    <property type="evidence" value="ECO:0007669"/>
    <property type="project" value="UniProtKB-KW"/>
</dbReference>
<name>A0A0R2A4D6_9LACO</name>
<dbReference type="InterPro" id="IPR036907">
    <property type="entry name" value="5'-Nucleotdase_C_sf"/>
</dbReference>
<keyword evidence="2" id="KW-0547">Nucleotide-binding</keyword>
<dbReference type="EMBL" id="AYYY01000016">
    <property type="protein sequence ID" value="KRM61901.1"/>
    <property type="molecule type" value="Genomic_DNA"/>
</dbReference>
<feature type="domain" description="5'-Nucleotidase C-terminal" evidence="4">
    <location>
        <begin position="291"/>
        <end position="421"/>
    </location>
</feature>
<dbReference type="GO" id="GO:0046872">
    <property type="term" value="F:metal ion binding"/>
    <property type="evidence" value="ECO:0007669"/>
    <property type="project" value="InterPro"/>
</dbReference>
<dbReference type="InterPro" id="IPR011240">
    <property type="entry name" value="Pesterase_YunD"/>
</dbReference>
<dbReference type="STRING" id="1423813.FC26_GL001135"/>
<dbReference type="Pfam" id="PF02872">
    <property type="entry name" value="5_nucleotid_C"/>
    <property type="match status" value="1"/>
</dbReference>
<dbReference type="Gene3D" id="3.60.21.10">
    <property type="match status" value="1"/>
</dbReference>
<dbReference type="Gene3D" id="3.90.780.10">
    <property type="entry name" value="5'-Nucleotidase, C-terminal domain"/>
    <property type="match status" value="1"/>
</dbReference>
<dbReference type="SUPFAM" id="SSF56300">
    <property type="entry name" value="Metallo-dependent phosphatases"/>
    <property type="match status" value="1"/>
</dbReference>
<evidence type="ECO:0000313" key="6">
    <source>
        <dbReference type="Proteomes" id="UP000051733"/>
    </source>
</evidence>
<dbReference type="Pfam" id="PF00149">
    <property type="entry name" value="Metallophos"/>
    <property type="match status" value="1"/>
</dbReference>
<evidence type="ECO:0000256" key="2">
    <source>
        <dbReference type="RuleBase" id="RU362119"/>
    </source>
</evidence>
<dbReference type="CDD" id="cd00845">
    <property type="entry name" value="MPP_UshA_N_like"/>
    <property type="match status" value="1"/>
</dbReference>